<keyword evidence="4" id="KW-1185">Reference proteome</keyword>
<accession>A0A1J9PMV1</accession>
<dbReference type="EMBL" id="LGRN01000067">
    <property type="protein sequence ID" value="OJD17446.1"/>
    <property type="molecule type" value="Genomic_DNA"/>
</dbReference>
<gene>
    <name evidence="3" type="ORF">AJ78_02471</name>
</gene>
<dbReference type="Proteomes" id="UP000182235">
    <property type="component" value="Unassembled WGS sequence"/>
</dbReference>
<sequence length="642" mass="71414">MIQSSNRPSPKPKGSYWPISSHITIFVRNLRLLHLDQYPDWPNITVRSFSSAQPNLRQRIKAVEWSLYQLFMIWDPEGTQNRLRPFFPPHESLQSVNLRAALFRALSELKKNGVLGREAILRKTMLDECKGEKFEEALAMFSLAVLRKVVLARNGEHQNPVLEMTTHGSASSSGQEMLVPLIIAHRASLTSIIKDKCHVREAYDQLKTLLGNKTQELAARSKEIAIKPTLDECSLSCDVMNLWYGNEQWADTILNGGMQAPTDRVLESSFSQALFLAKNGQLDDTRSGSSSDLLAALDNRLAEQRARVEKWRMFKQTLAEERRAAQPSRHYTSYQALAFRDHMSLSIASLAQSNQKPISPSLNDAEYSPLVSALNAALLKHEINFSQRKEQPDSRDPREQRLPNVHPNRDYSIDQVALRLLAEQSTPNSSYMDSDSILSSLPTQGSGRSSPKLESEGVSGSGTPRYEYSSGVATPSITIEYDSNPSPINQDTASPQPILVNPTKAISGNLIERTRQSISFLPTPSARPRQSLAPKFRKSQVFPTNQFETPTKGDTHTLRPGGSGASTPKEELFSQDADYASVFKSRPRVAMSPVISPSVHMLPMDDSDMDADADQTVDMDSGVAAGELQNSPLFATRFTTRT</sequence>
<feature type="compositionally biased region" description="Low complexity" evidence="1">
    <location>
        <begin position="429"/>
        <end position="441"/>
    </location>
</feature>
<dbReference type="AlphaFoldDB" id="A0A1J9PMV1"/>
<evidence type="ECO:0000313" key="4">
    <source>
        <dbReference type="Proteomes" id="UP000182235"/>
    </source>
</evidence>
<comment type="caution">
    <text evidence="3">The sequence shown here is derived from an EMBL/GenBank/DDBJ whole genome shotgun (WGS) entry which is preliminary data.</text>
</comment>
<evidence type="ECO:0000313" key="3">
    <source>
        <dbReference type="EMBL" id="OJD17446.1"/>
    </source>
</evidence>
<evidence type="ECO:0000256" key="1">
    <source>
        <dbReference type="SAM" id="MobiDB-lite"/>
    </source>
</evidence>
<feature type="domain" description="HAUS augmin-like complex subunit 6 N-terminal" evidence="2">
    <location>
        <begin position="26"/>
        <end position="224"/>
    </location>
</feature>
<feature type="region of interest" description="Disordered" evidence="1">
    <location>
        <begin position="545"/>
        <end position="571"/>
    </location>
</feature>
<proteinExistence type="predicted"/>
<evidence type="ECO:0000259" key="2">
    <source>
        <dbReference type="Pfam" id="PF14661"/>
    </source>
</evidence>
<dbReference type="OrthoDB" id="5575722at2759"/>
<organism evidence="3 4">
    <name type="scientific">Emergomyces pasteurianus Ep9510</name>
    <dbReference type="NCBI Taxonomy" id="1447872"/>
    <lineage>
        <taxon>Eukaryota</taxon>
        <taxon>Fungi</taxon>
        <taxon>Dikarya</taxon>
        <taxon>Ascomycota</taxon>
        <taxon>Pezizomycotina</taxon>
        <taxon>Eurotiomycetes</taxon>
        <taxon>Eurotiomycetidae</taxon>
        <taxon>Onygenales</taxon>
        <taxon>Ajellomycetaceae</taxon>
        <taxon>Emergomyces</taxon>
    </lineage>
</organism>
<dbReference type="VEuPathDB" id="FungiDB:AJ78_02471"/>
<dbReference type="STRING" id="1447872.A0A1J9PMV1"/>
<protein>
    <recommendedName>
        <fullName evidence="2">HAUS augmin-like complex subunit 6 N-terminal domain-containing protein</fullName>
    </recommendedName>
</protein>
<feature type="region of interest" description="Disordered" evidence="1">
    <location>
        <begin position="426"/>
        <end position="470"/>
    </location>
</feature>
<reference evidence="3 4" key="1">
    <citation type="submission" date="2015-07" db="EMBL/GenBank/DDBJ databases">
        <title>Emmonsia species relationships and genome sequence.</title>
        <authorList>
            <consortium name="The Broad Institute Genomics Platform"/>
            <person name="Cuomo C.A."/>
            <person name="Munoz J.F."/>
            <person name="Imamovic A."/>
            <person name="Priest M.E."/>
            <person name="Young S."/>
            <person name="Clay O.K."/>
            <person name="McEwen J.G."/>
        </authorList>
    </citation>
    <scope>NUCLEOTIDE SEQUENCE [LARGE SCALE GENOMIC DNA]</scope>
    <source>
        <strain evidence="3 4">UAMH 9510</strain>
    </source>
</reference>
<name>A0A1J9PMV1_9EURO</name>
<dbReference type="Pfam" id="PF14661">
    <property type="entry name" value="HAUS6_N"/>
    <property type="match status" value="1"/>
</dbReference>
<dbReference type="InterPro" id="IPR028163">
    <property type="entry name" value="HAUS_6_N"/>
</dbReference>
<feature type="region of interest" description="Disordered" evidence="1">
    <location>
        <begin position="386"/>
        <end position="409"/>
    </location>
</feature>